<comment type="caution">
    <text evidence="1">The sequence shown here is derived from an EMBL/GenBank/DDBJ whole genome shotgun (WGS) entry which is preliminary data.</text>
</comment>
<sequence length="100" mass="11420">MYPMPLMSSQGGKEIYVHTNAFICSYSSVHAICLPHCQIPDCKPLGARIYQFHMLVKCNSGKEGKKEQGDQSATDFEPSIEITHYLHMLHWKVCNLMVLY</sequence>
<protein>
    <submittedName>
        <fullName evidence="1">Uncharacterized protein</fullName>
    </submittedName>
</protein>
<evidence type="ECO:0000313" key="1">
    <source>
        <dbReference type="EMBL" id="KAH8006795.1"/>
    </source>
</evidence>
<accession>A0ACB8FP98</accession>
<keyword evidence="2" id="KW-1185">Reference proteome</keyword>
<organism evidence="1 2">
    <name type="scientific">Sphaerodactylus townsendi</name>
    <dbReference type="NCBI Taxonomy" id="933632"/>
    <lineage>
        <taxon>Eukaryota</taxon>
        <taxon>Metazoa</taxon>
        <taxon>Chordata</taxon>
        <taxon>Craniata</taxon>
        <taxon>Vertebrata</taxon>
        <taxon>Euteleostomi</taxon>
        <taxon>Lepidosauria</taxon>
        <taxon>Squamata</taxon>
        <taxon>Bifurcata</taxon>
        <taxon>Gekkota</taxon>
        <taxon>Sphaerodactylidae</taxon>
        <taxon>Sphaerodactylus</taxon>
    </lineage>
</organism>
<evidence type="ECO:0000313" key="2">
    <source>
        <dbReference type="Proteomes" id="UP000827872"/>
    </source>
</evidence>
<dbReference type="EMBL" id="CM037619">
    <property type="protein sequence ID" value="KAH8006795.1"/>
    <property type="molecule type" value="Genomic_DNA"/>
</dbReference>
<reference evidence="1" key="1">
    <citation type="submission" date="2021-08" db="EMBL/GenBank/DDBJ databases">
        <title>The first chromosome-level gecko genome reveals the dynamic sex chromosomes of Neotropical dwarf geckos (Sphaerodactylidae: Sphaerodactylus).</title>
        <authorList>
            <person name="Pinto B.J."/>
            <person name="Keating S.E."/>
            <person name="Gamble T."/>
        </authorList>
    </citation>
    <scope>NUCLEOTIDE SEQUENCE</scope>
    <source>
        <strain evidence="1">TG3544</strain>
    </source>
</reference>
<gene>
    <name evidence="1" type="ORF">K3G42_013386</name>
</gene>
<proteinExistence type="predicted"/>
<name>A0ACB8FP98_9SAUR</name>
<dbReference type="Proteomes" id="UP000827872">
    <property type="component" value="Linkage Group LG06"/>
</dbReference>